<accession>A0A6I2U4P6</accession>
<reference evidence="7 10" key="2">
    <citation type="submission" date="2019-08" db="EMBL/GenBank/DDBJ databases">
        <title>In-depth cultivation of the pig gut microbiome towards novel bacterial diversity and tailored functional studies.</title>
        <authorList>
            <person name="Wylensek D."/>
            <person name="Hitch T.C.A."/>
            <person name="Clavel T."/>
        </authorList>
    </citation>
    <scope>NUCLEOTIDE SEQUENCE [LARGE SCALE GENOMIC DNA]</scope>
    <source>
        <strain evidence="7 10">WCA3-601-WT-6J</strain>
    </source>
</reference>
<feature type="transmembrane region" description="Helical" evidence="6">
    <location>
        <begin position="12"/>
        <end position="33"/>
    </location>
</feature>
<dbReference type="EMBL" id="VUNJ01000014">
    <property type="protein sequence ID" value="MST92707.1"/>
    <property type="molecule type" value="Genomic_DNA"/>
</dbReference>
<dbReference type="EMBL" id="WMZU01000003">
    <property type="protein sequence ID" value="MTS26341.1"/>
    <property type="molecule type" value="Genomic_DNA"/>
</dbReference>
<evidence type="ECO:0000256" key="2">
    <source>
        <dbReference type="ARBA" id="ARBA00022475"/>
    </source>
</evidence>
<dbReference type="EMBL" id="WMZR01000007">
    <property type="protein sequence ID" value="MTS51233.1"/>
    <property type="molecule type" value="Genomic_DNA"/>
</dbReference>
<evidence type="ECO:0000313" key="10">
    <source>
        <dbReference type="Proteomes" id="UP000431913"/>
    </source>
</evidence>
<dbReference type="AlphaFoldDB" id="A0A6I2U4P6"/>
<protein>
    <submittedName>
        <fullName evidence="7">ATP synthase subunit I</fullName>
    </submittedName>
</protein>
<gene>
    <name evidence="7" type="ORF">FYJ76_12345</name>
    <name evidence="9" type="ORF">GMD52_06745</name>
    <name evidence="8" type="ORF">GMD59_03455</name>
</gene>
<organism evidence="7 10">
    <name type="scientific">Ruthenibacterium lactatiformans</name>
    <dbReference type="NCBI Taxonomy" id="1550024"/>
    <lineage>
        <taxon>Bacteria</taxon>
        <taxon>Bacillati</taxon>
        <taxon>Bacillota</taxon>
        <taxon>Clostridia</taxon>
        <taxon>Eubacteriales</taxon>
        <taxon>Oscillospiraceae</taxon>
        <taxon>Ruthenibacterium</taxon>
    </lineage>
</organism>
<dbReference type="GO" id="GO:0005886">
    <property type="term" value="C:plasma membrane"/>
    <property type="evidence" value="ECO:0007669"/>
    <property type="project" value="UniProtKB-SubCell"/>
</dbReference>
<sequence length="139" mass="15074">MKIQEATKRETLHIAAGTLAFSAVMNGVFALLGRWDLTVLWGTLLGGGFAVLNFFLLGLTVQKMAGDPNEKKGKLVLQLSYSLRMLATLAVVVLGVKLACFSWVATVIPLLFPRLTILAMQILGMYKPPKNKEGGDEPV</sequence>
<name>A0A6I2U4P6_9FIRM</name>
<reference evidence="11 12" key="1">
    <citation type="journal article" date="2019" name="Nat. Med.">
        <title>A library of human gut bacterial isolates paired with longitudinal multiomics data enables mechanistic microbiome research.</title>
        <authorList>
            <person name="Poyet M."/>
            <person name="Groussin M."/>
            <person name="Gibbons S.M."/>
            <person name="Avila-Pacheco J."/>
            <person name="Jiang X."/>
            <person name="Kearney S.M."/>
            <person name="Perrotta A.R."/>
            <person name="Berdy B."/>
            <person name="Zhao S."/>
            <person name="Lieberman T.D."/>
            <person name="Swanson P.K."/>
            <person name="Smith M."/>
            <person name="Roesemann S."/>
            <person name="Alexander J.E."/>
            <person name="Rich S.A."/>
            <person name="Livny J."/>
            <person name="Vlamakis H."/>
            <person name="Clish C."/>
            <person name="Bullock K."/>
            <person name="Deik A."/>
            <person name="Scott J."/>
            <person name="Pierce K.A."/>
            <person name="Xavier R.J."/>
            <person name="Alm E.J."/>
        </authorList>
    </citation>
    <scope>NUCLEOTIDE SEQUENCE [LARGE SCALE GENOMIC DNA]</scope>
    <source>
        <strain evidence="8 12">BIOML-A4</strain>
        <strain evidence="9 11">BIOML-A7</strain>
    </source>
</reference>
<proteinExistence type="predicted"/>
<evidence type="ECO:0000313" key="8">
    <source>
        <dbReference type="EMBL" id="MTS26341.1"/>
    </source>
</evidence>
<evidence type="ECO:0000256" key="6">
    <source>
        <dbReference type="SAM" id="Phobius"/>
    </source>
</evidence>
<keyword evidence="5 6" id="KW-0472">Membrane</keyword>
<evidence type="ECO:0000256" key="5">
    <source>
        <dbReference type="ARBA" id="ARBA00023136"/>
    </source>
</evidence>
<keyword evidence="4 6" id="KW-1133">Transmembrane helix</keyword>
<dbReference type="RefSeq" id="WP_009324706.1">
    <property type="nucleotide sequence ID" value="NZ_CAOJUJ010000005.1"/>
</dbReference>
<dbReference type="Proteomes" id="UP000449193">
    <property type="component" value="Unassembled WGS sequence"/>
</dbReference>
<keyword evidence="3 6" id="KW-0812">Transmembrane</keyword>
<dbReference type="Proteomes" id="UP000472755">
    <property type="component" value="Unassembled WGS sequence"/>
</dbReference>
<evidence type="ECO:0000256" key="1">
    <source>
        <dbReference type="ARBA" id="ARBA00004651"/>
    </source>
</evidence>
<dbReference type="GeneID" id="42856233"/>
<dbReference type="Proteomes" id="UP000431913">
    <property type="component" value="Unassembled WGS sequence"/>
</dbReference>
<feature type="transmembrane region" description="Helical" evidence="6">
    <location>
        <begin position="39"/>
        <end position="61"/>
    </location>
</feature>
<comment type="subcellular location">
    <subcellularLocation>
        <location evidence="1">Cell membrane</location>
        <topology evidence="1">Multi-pass membrane protein</topology>
    </subcellularLocation>
</comment>
<evidence type="ECO:0000313" key="12">
    <source>
        <dbReference type="Proteomes" id="UP000472755"/>
    </source>
</evidence>
<comment type="caution">
    <text evidence="7">The sequence shown here is derived from an EMBL/GenBank/DDBJ whole genome shotgun (WGS) entry which is preliminary data.</text>
</comment>
<feature type="transmembrane region" description="Helical" evidence="6">
    <location>
        <begin position="81"/>
        <end position="104"/>
    </location>
</feature>
<dbReference type="Pfam" id="PF03899">
    <property type="entry name" value="ATP-synt_I"/>
    <property type="match status" value="1"/>
</dbReference>
<keyword evidence="2" id="KW-1003">Cell membrane</keyword>
<evidence type="ECO:0000313" key="7">
    <source>
        <dbReference type="EMBL" id="MST92707.1"/>
    </source>
</evidence>
<evidence type="ECO:0000313" key="11">
    <source>
        <dbReference type="Proteomes" id="UP000449193"/>
    </source>
</evidence>
<evidence type="ECO:0000256" key="3">
    <source>
        <dbReference type="ARBA" id="ARBA00022692"/>
    </source>
</evidence>
<evidence type="ECO:0000313" key="9">
    <source>
        <dbReference type="EMBL" id="MTS51233.1"/>
    </source>
</evidence>
<evidence type="ECO:0000256" key="4">
    <source>
        <dbReference type="ARBA" id="ARBA00022989"/>
    </source>
</evidence>
<dbReference type="InterPro" id="IPR005598">
    <property type="entry name" value="ATP_synth_I"/>
</dbReference>